<evidence type="ECO:0000256" key="1">
    <source>
        <dbReference type="SAM" id="MobiDB-lite"/>
    </source>
</evidence>
<dbReference type="EMBL" id="KV428308">
    <property type="protein sequence ID" value="KZT32639.1"/>
    <property type="molecule type" value="Genomic_DNA"/>
</dbReference>
<feature type="region of interest" description="Disordered" evidence="1">
    <location>
        <begin position="33"/>
        <end position="57"/>
    </location>
</feature>
<reference evidence="2 3" key="1">
    <citation type="journal article" date="2016" name="Mol. Biol. Evol.">
        <title>Comparative Genomics of Early-Diverging Mushroom-Forming Fungi Provides Insights into the Origins of Lignocellulose Decay Capabilities.</title>
        <authorList>
            <person name="Nagy L.G."/>
            <person name="Riley R."/>
            <person name="Tritt A."/>
            <person name="Adam C."/>
            <person name="Daum C."/>
            <person name="Floudas D."/>
            <person name="Sun H."/>
            <person name="Yadav J.S."/>
            <person name="Pangilinan J."/>
            <person name="Larsson K.H."/>
            <person name="Matsuura K."/>
            <person name="Barry K."/>
            <person name="Labutti K."/>
            <person name="Kuo R."/>
            <person name="Ohm R.A."/>
            <person name="Bhattacharya S.S."/>
            <person name="Shirouzu T."/>
            <person name="Yoshinaga Y."/>
            <person name="Martin F.M."/>
            <person name="Grigoriev I.V."/>
            <person name="Hibbett D.S."/>
        </authorList>
    </citation>
    <scope>NUCLEOTIDE SEQUENCE [LARGE SCALE GENOMIC DNA]</scope>
    <source>
        <strain evidence="2 3">HHB10207 ss-3</strain>
    </source>
</reference>
<dbReference type="AlphaFoldDB" id="A0A165XWX0"/>
<name>A0A165XWX0_9AGAM</name>
<accession>A0A165XWX0</accession>
<dbReference type="Proteomes" id="UP000076798">
    <property type="component" value="Unassembled WGS sequence"/>
</dbReference>
<feature type="compositionally biased region" description="Polar residues" evidence="1">
    <location>
        <begin position="48"/>
        <end position="57"/>
    </location>
</feature>
<keyword evidence="3" id="KW-1185">Reference proteome</keyword>
<organism evidence="2 3">
    <name type="scientific">Sistotremastrum suecicum HHB10207 ss-3</name>
    <dbReference type="NCBI Taxonomy" id="1314776"/>
    <lineage>
        <taxon>Eukaryota</taxon>
        <taxon>Fungi</taxon>
        <taxon>Dikarya</taxon>
        <taxon>Basidiomycota</taxon>
        <taxon>Agaricomycotina</taxon>
        <taxon>Agaricomycetes</taxon>
        <taxon>Sistotremastrales</taxon>
        <taxon>Sistotremastraceae</taxon>
        <taxon>Sistotremastrum</taxon>
    </lineage>
</organism>
<protein>
    <submittedName>
        <fullName evidence="2">Uncharacterized protein</fullName>
    </submittedName>
</protein>
<gene>
    <name evidence="2" type="ORF">SISSUDRAFT_522441</name>
</gene>
<evidence type="ECO:0000313" key="2">
    <source>
        <dbReference type="EMBL" id="KZT32639.1"/>
    </source>
</evidence>
<evidence type="ECO:0000313" key="3">
    <source>
        <dbReference type="Proteomes" id="UP000076798"/>
    </source>
</evidence>
<sequence length="57" mass="6344">MGQDYLAITLATLLNASYTYMIREYRAIYGATTGSQPEGSLRRERTSGSRSSYRCVG</sequence>
<proteinExistence type="predicted"/>